<evidence type="ECO:0000313" key="3">
    <source>
        <dbReference type="EMBL" id="KAF9456970.1"/>
    </source>
</evidence>
<dbReference type="AlphaFoldDB" id="A0A9P6CCB9"/>
<dbReference type="Proteomes" id="UP000807353">
    <property type="component" value="Unassembled WGS sequence"/>
</dbReference>
<keyword evidence="1" id="KW-1133">Transmembrane helix</keyword>
<evidence type="ECO:0000259" key="2">
    <source>
        <dbReference type="Pfam" id="PF20151"/>
    </source>
</evidence>
<name>A0A9P6CCB9_9AGAR</name>
<accession>A0A9P6CCB9</accession>
<dbReference type="InterPro" id="IPR045340">
    <property type="entry name" value="DUF6533"/>
</dbReference>
<evidence type="ECO:0000256" key="1">
    <source>
        <dbReference type="SAM" id="Phobius"/>
    </source>
</evidence>
<feature type="transmembrane region" description="Helical" evidence="1">
    <location>
        <begin position="180"/>
        <end position="202"/>
    </location>
</feature>
<comment type="caution">
    <text evidence="3">The sequence shown here is derived from an EMBL/GenBank/DDBJ whole genome shotgun (WGS) entry which is preliminary data.</text>
</comment>
<keyword evidence="1" id="KW-0812">Transmembrane</keyword>
<feature type="transmembrane region" description="Helical" evidence="1">
    <location>
        <begin position="140"/>
        <end position="160"/>
    </location>
</feature>
<feature type="transmembrane region" description="Helical" evidence="1">
    <location>
        <begin position="110"/>
        <end position="128"/>
    </location>
</feature>
<dbReference type="OrthoDB" id="2745134at2759"/>
<proteinExistence type="predicted"/>
<keyword evidence="4" id="KW-1185">Reference proteome</keyword>
<organism evidence="3 4">
    <name type="scientific">Collybia nuda</name>
    <dbReference type="NCBI Taxonomy" id="64659"/>
    <lineage>
        <taxon>Eukaryota</taxon>
        <taxon>Fungi</taxon>
        <taxon>Dikarya</taxon>
        <taxon>Basidiomycota</taxon>
        <taxon>Agaricomycotina</taxon>
        <taxon>Agaricomycetes</taxon>
        <taxon>Agaricomycetidae</taxon>
        <taxon>Agaricales</taxon>
        <taxon>Tricholomatineae</taxon>
        <taxon>Clitocybaceae</taxon>
        <taxon>Collybia</taxon>
    </lineage>
</organism>
<feature type="transmembrane region" description="Helical" evidence="1">
    <location>
        <begin position="63"/>
        <end position="84"/>
    </location>
</feature>
<dbReference type="EMBL" id="MU150393">
    <property type="protein sequence ID" value="KAF9456970.1"/>
    <property type="molecule type" value="Genomic_DNA"/>
</dbReference>
<reference evidence="3" key="1">
    <citation type="submission" date="2020-11" db="EMBL/GenBank/DDBJ databases">
        <authorList>
            <consortium name="DOE Joint Genome Institute"/>
            <person name="Ahrendt S."/>
            <person name="Riley R."/>
            <person name="Andreopoulos W."/>
            <person name="Labutti K."/>
            <person name="Pangilinan J."/>
            <person name="Ruiz-Duenas F.J."/>
            <person name="Barrasa J.M."/>
            <person name="Sanchez-Garcia M."/>
            <person name="Camarero S."/>
            <person name="Miyauchi S."/>
            <person name="Serrano A."/>
            <person name="Linde D."/>
            <person name="Babiker R."/>
            <person name="Drula E."/>
            <person name="Ayuso-Fernandez I."/>
            <person name="Pacheco R."/>
            <person name="Padilla G."/>
            <person name="Ferreira P."/>
            <person name="Barriuso J."/>
            <person name="Kellner H."/>
            <person name="Castanera R."/>
            <person name="Alfaro M."/>
            <person name="Ramirez L."/>
            <person name="Pisabarro A.G."/>
            <person name="Kuo A."/>
            <person name="Tritt A."/>
            <person name="Lipzen A."/>
            <person name="He G."/>
            <person name="Yan M."/>
            <person name="Ng V."/>
            <person name="Cullen D."/>
            <person name="Martin F."/>
            <person name="Rosso M.-N."/>
            <person name="Henrissat B."/>
            <person name="Hibbett D."/>
            <person name="Martinez A.T."/>
            <person name="Grigoriev I.V."/>
        </authorList>
    </citation>
    <scope>NUCLEOTIDE SEQUENCE</scope>
    <source>
        <strain evidence="3">CBS 247.69</strain>
    </source>
</reference>
<feature type="domain" description="DUF6533" evidence="2">
    <location>
        <begin position="31"/>
        <end position="75"/>
    </location>
</feature>
<feature type="transmembrane region" description="Helical" evidence="1">
    <location>
        <begin position="20"/>
        <end position="42"/>
    </location>
</feature>
<evidence type="ECO:0000313" key="4">
    <source>
        <dbReference type="Proteomes" id="UP000807353"/>
    </source>
</evidence>
<sequence length="262" mass="29518">MNPNDNSSLQTVDPVYVEILAALHSLQLLHYLVLSSFVVLVYDHILTIKDEVQYVWKHRWTPFSILFLVNRYFALPTITAYLWLTLGFGQDGGENLAVVTFGGSKRTHEILTALSPVVMLIAEAILALRVHAIYRTSKPILGLVLLVWVTHLVAICIGLFEDNFVLEVDDTVPLFSLTRVSKFLLIVPSIIFDMIVGVLLTAGLYRKSGYKTPLIRLIMRDGTLYLAVVLLSNIVWVIVGTIPDDFGVFEIQFTVLEIWSAW</sequence>
<protein>
    <recommendedName>
        <fullName evidence="2">DUF6533 domain-containing protein</fullName>
    </recommendedName>
</protein>
<keyword evidence="1" id="KW-0472">Membrane</keyword>
<dbReference type="Pfam" id="PF20151">
    <property type="entry name" value="DUF6533"/>
    <property type="match status" value="1"/>
</dbReference>
<feature type="transmembrane region" description="Helical" evidence="1">
    <location>
        <begin position="223"/>
        <end position="242"/>
    </location>
</feature>
<gene>
    <name evidence="3" type="ORF">BDZ94DRAFT_1314628</name>
</gene>